<evidence type="ECO:0000313" key="23">
    <source>
        <dbReference type="EMBL" id="KAK4576715.1"/>
    </source>
</evidence>
<dbReference type="FunFam" id="1.10.510.10:FF:001023">
    <property type="entry name" value="Os07g0541700 protein"/>
    <property type="match status" value="1"/>
</dbReference>
<evidence type="ECO:0000256" key="14">
    <source>
        <dbReference type="ARBA" id="ARBA00023136"/>
    </source>
</evidence>
<feature type="transmembrane region" description="Helical" evidence="20">
    <location>
        <begin position="593"/>
        <end position="614"/>
    </location>
</feature>
<evidence type="ECO:0000256" key="5">
    <source>
        <dbReference type="ARBA" id="ARBA00022614"/>
    </source>
</evidence>
<dbReference type="Proteomes" id="UP001324115">
    <property type="component" value="Unassembled WGS sequence"/>
</dbReference>
<feature type="domain" description="Protein kinase" evidence="22">
    <location>
        <begin position="650"/>
        <end position="815"/>
    </location>
</feature>
<dbReference type="InterPro" id="IPR011009">
    <property type="entry name" value="Kinase-like_dom_sf"/>
</dbReference>
<dbReference type="PROSITE" id="PS00108">
    <property type="entry name" value="PROTEIN_KINASE_ST"/>
    <property type="match status" value="1"/>
</dbReference>
<dbReference type="Gene3D" id="1.10.510.10">
    <property type="entry name" value="Transferase(Phosphotransferase) domain 1"/>
    <property type="match status" value="1"/>
</dbReference>
<evidence type="ECO:0000256" key="7">
    <source>
        <dbReference type="ARBA" id="ARBA00022692"/>
    </source>
</evidence>
<evidence type="ECO:0000256" key="17">
    <source>
        <dbReference type="ARBA" id="ARBA00047899"/>
    </source>
</evidence>
<dbReference type="FunFam" id="3.80.10.10:FF:001022">
    <property type="entry name" value="Probable LRR receptor-like serine/threonine-protein kinase At1g53420"/>
    <property type="match status" value="1"/>
</dbReference>
<evidence type="ECO:0000256" key="15">
    <source>
        <dbReference type="ARBA" id="ARBA00023170"/>
    </source>
</evidence>
<sequence>MFFIRLLLASAVTFCFTSFVVGATVLVDDEKQALRDIAKIWGKTDWNFNVDPCSAQSVWVKNSDNAVKCNCSIPNTNGCHVVRIDLKAQNLTGTLPPELVNLPYLERINLANNYLNGTIPPKWGSFTRLVNISLHGNRLTGSIPMELGNISTLKNLALEFNMLSGSLPKELGNLINIERLHVTSNYFTGEVPETFAGLTTMKDFRIGDNNFSGKIPDFIQNWTNLEKMVIQASGLNGPIPLHIASLENLSDLRISDLRGPEANFPPLDNMTKMTILILRSCNITGQLPEYLGKMNKLKTLDLSFNKLTGGIPRSYFGPPTEVDFMYLTGNLLSGPVPDWMRNKDRIDLSYNNFSNGSFICDHQTLNLFTTSSKGSDTGNISCLRTSSCPKIVHYLQINCGGPEVTIDGNTMYDDDTEPGGASKFHKSGNWAFSSTGHFMDDDKPKDIYILGNSSKLTMANPELYMTARLSPLSLTYYAFCLGTGTYKINLHFAEIKFTNDNTYSSLGRRVFDIYIQGELVEKDFNIADEAGGVGIEVIKHYLAVVNNNTLEIRFYWAGKGTTGIPGGGVYGPLISAISVHLDSTNGSGVSVRVVVGIVAVGAFVLFLVLGILWWKGCLGQKSRMGQDLKGLDLQTGLFTLRQIRAATNNFDASNKVGEGGFGSVYKGLLSDGTTIAVKQLSSKSKQGNREFVNEIGMISALQHPHLVKLYGCCIEGNQLLLVYEYMENNSLARALFGSEECQLKLDWMTRHKICVGIARGLAYLHEESRLKIVHRDIKAANVLLDKYLNPKISDFGLAKLDEEDNTHISTRIAGT</sequence>
<keyword evidence="8 21" id="KW-0732">Signal</keyword>
<dbReference type="InterPro" id="IPR017441">
    <property type="entry name" value="Protein_kinase_ATP_BS"/>
</dbReference>
<dbReference type="Gene3D" id="3.80.10.10">
    <property type="entry name" value="Ribonuclease Inhibitor"/>
    <property type="match status" value="3"/>
</dbReference>
<dbReference type="PANTHER" id="PTHR48006:SF81">
    <property type="entry name" value="PROTEIN KINASE DOMAIN-CONTAINING PROTEIN"/>
    <property type="match status" value="1"/>
</dbReference>
<dbReference type="GO" id="GO:0004674">
    <property type="term" value="F:protein serine/threonine kinase activity"/>
    <property type="evidence" value="ECO:0007669"/>
    <property type="project" value="UniProtKB-KW"/>
</dbReference>
<dbReference type="InterPro" id="IPR051824">
    <property type="entry name" value="LRR_Rcpt-Like_S/T_Kinase"/>
</dbReference>
<feature type="binding site" evidence="19">
    <location>
        <position position="678"/>
    </location>
    <ligand>
        <name>ATP</name>
        <dbReference type="ChEBI" id="CHEBI:30616"/>
    </ligand>
</feature>
<evidence type="ECO:0000256" key="13">
    <source>
        <dbReference type="ARBA" id="ARBA00022989"/>
    </source>
</evidence>
<evidence type="ECO:0000256" key="10">
    <source>
        <dbReference type="ARBA" id="ARBA00022741"/>
    </source>
</evidence>
<dbReference type="InterPro" id="IPR021720">
    <property type="entry name" value="Malectin_dom"/>
</dbReference>
<evidence type="ECO:0000256" key="16">
    <source>
        <dbReference type="ARBA" id="ARBA00023180"/>
    </source>
</evidence>
<dbReference type="Gene3D" id="2.60.120.430">
    <property type="entry name" value="Galactose-binding lectin"/>
    <property type="match status" value="1"/>
</dbReference>
<dbReference type="GO" id="GO:0005524">
    <property type="term" value="F:ATP binding"/>
    <property type="evidence" value="ECO:0007669"/>
    <property type="project" value="UniProtKB-UniRule"/>
</dbReference>
<evidence type="ECO:0000256" key="3">
    <source>
        <dbReference type="ARBA" id="ARBA00022527"/>
    </source>
</evidence>
<evidence type="ECO:0000256" key="2">
    <source>
        <dbReference type="ARBA" id="ARBA00012513"/>
    </source>
</evidence>
<evidence type="ECO:0000256" key="1">
    <source>
        <dbReference type="ARBA" id="ARBA00004479"/>
    </source>
</evidence>
<evidence type="ECO:0000256" key="9">
    <source>
        <dbReference type="ARBA" id="ARBA00022737"/>
    </source>
</evidence>
<dbReference type="Gene3D" id="3.30.200.20">
    <property type="entry name" value="Phosphorylase Kinase, domain 1"/>
    <property type="match status" value="1"/>
</dbReference>
<dbReference type="PROSITE" id="PS50011">
    <property type="entry name" value="PROTEIN_KINASE_DOM"/>
    <property type="match status" value="1"/>
</dbReference>
<keyword evidence="5" id="KW-0433">Leucine-rich repeat</keyword>
<keyword evidence="12 19" id="KW-0067">ATP-binding</keyword>
<keyword evidence="24" id="KW-1185">Reference proteome</keyword>
<dbReference type="Pfam" id="PF07714">
    <property type="entry name" value="PK_Tyr_Ser-Thr"/>
    <property type="match status" value="1"/>
</dbReference>
<gene>
    <name evidence="23" type="ORF">RGQ29_027318</name>
</gene>
<evidence type="ECO:0000256" key="12">
    <source>
        <dbReference type="ARBA" id="ARBA00022840"/>
    </source>
</evidence>
<dbReference type="SUPFAM" id="SSF52058">
    <property type="entry name" value="L domain-like"/>
    <property type="match status" value="1"/>
</dbReference>
<dbReference type="SMART" id="SM00220">
    <property type="entry name" value="S_TKc"/>
    <property type="match status" value="1"/>
</dbReference>
<keyword evidence="10 19" id="KW-0547">Nucleotide-binding</keyword>
<dbReference type="GO" id="GO:0016020">
    <property type="term" value="C:membrane"/>
    <property type="evidence" value="ECO:0007669"/>
    <property type="project" value="UniProtKB-SubCell"/>
</dbReference>
<keyword evidence="4" id="KW-0597">Phosphoprotein</keyword>
<proteinExistence type="predicted"/>
<comment type="subcellular location">
    <subcellularLocation>
        <location evidence="1">Membrane</location>
        <topology evidence="1">Single-pass type I membrane protein</topology>
    </subcellularLocation>
</comment>
<evidence type="ECO:0000256" key="11">
    <source>
        <dbReference type="ARBA" id="ARBA00022777"/>
    </source>
</evidence>
<dbReference type="InterPro" id="IPR000719">
    <property type="entry name" value="Prot_kinase_dom"/>
</dbReference>
<protein>
    <recommendedName>
        <fullName evidence="2">non-specific serine/threonine protein kinase</fullName>
        <ecNumber evidence="2">2.7.11.1</ecNumber>
    </recommendedName>
</protein>
<evidence type="ECO:0000256" key="4">
    <source>
        <dbReference type="ARBA" id="ARBA00022553"/>
    </source>
</evidence>
<organism evidence="23 24">
    <name type="scientific">Quercus rubra</name>
    <name type="common">Northern red oak</name>
    <name type="synonym">Quercus borealis</name>
    <dbReference type="NCBI Taxonomy" id="3512"/>
    <lineage>
        <taxon>Eukaryota</taxon>
        <taxon>Viridiplantae</taxon>
        <taxon>Streptophyta</taxon>
        <taxon>Embryophyta</taxon>
        <taxon>Tracheophyta</taxon>
        <taxon>Spermatophyta</taxon>
        <taxon>Magnoliopsida</taxon>
        <taxon>eudicotyledons</taxon>
        <taxon>Gunneridae</taxon>
        <taxon>Pentapetalae</taxon>
        <taxon>rosids</taxon>
        <taxon>fabids</taxon>
        <taxon>Fagales</taxon>
        <taxon>Fagaceae</taxon>
        <taxon>Quercus</taxon>
    </lineage>
</organism>
<evidence type="ECO:0000256" key="8">
    <source>
        <dbReference type="ARBA" id="ARBA00022729"/>
    </source>
</evidence>
<evidence type="ECO:0000256" key="19">
    <source>
        <dbReference type="PROSITE-ProRule" id="PRU10141"/>
    </source>
</evidence>
<keyword evidence="7 20" id="KW-0812">Transmembrane</keyword>
<name>A0AAN7EPV2_QUERU</name>
<dbReference type="PANTHER" id="PTHR48006">
    <property type="entry name" value="LEUCINE-RICH REPEAT-CONTAINING PROTEIN DDB_G0281931-RELATED"/>
    <property type="match status" value="1"/>
</dbReference>
<dbReference type="FunFam" id="2.60.120.430:FF:000004">
    <property type="entry name" value="Putative leucine-rich repeat receptor-like serine/threonine-protein kinase"/>
    <property type="match status" value="1"/>
</dbReference>
<dbReference type="InterPro" id="IPR001611">
    <property type="entry name" value="Leu-rich_rpt"/>
</dbReference>
<keyword evidence="6" id="KW-0808">Transferase</keyword>
<dbReference type="InterPro" id="IPR057013">
    <property type="entry name" value="LRR_ComC"/>
</dbReference>
<dbReference type="FunFam" id="3.30.200.20:FF:000217">
    <property type="entry name" value="probable LRR receptor-like serine/threonine-protein kinase At1g53430"/>
    <property type="match status" value="1"/>
</dbReference>
<evidence type="ECO:0000256" key="6">
    <source>
        <dbReference type="ARBA" id="ARBA00022679"/>
    </source>
</evidence>
<dbReference type="Pfam" id="PF24141">
    <property type="entry name" value="LRR_ComC"/>
    <property type="match status" value="1"/>
</dbReference>
<keyword evidence="14 20" id="KW-0472">Membrane</keyword>
<comment type="catalytic activity">
    <reaction evidence="18">
        <text>L-seryl-[protein] + ATP = O-phospho-L-seryl-[protein] + ADP + H(+)</text>
        <dbReference type="Rhea" id="RHEA:17989"/>
        <dbReference type="Rhea" id="RHEA-COMP:9863"/>
        <dbReference type="Rhea" id="RHEA-COMP:11604"/>
        <dbReference type="ChEBI" id="CHEBI:15378"/>
        <dbReference type="ChEBI" id="CHEBI:29999"/>
        <dbReference type="ChEBI" id="CHEBI:30616"/>
        <dbReference type="ChEBI" id="CHEBI:83421"/>
        <dbReference type="ChEBI" id="CHEBI:456216"/>
        <dbReference type="EC" id="2.7.11.1"/>
    </reaction>
</comment>
<comment type="catalytic activity">
    <reaction evidence="17">
        <text>L-threonyl-[protein] + ATP = O-phospho-L-threonyl-[protein] + ADP + H(+)</text>
        <dbReference type="Rhea" id="RHEA:46608"/>
        <dbReference type="Rhea" id="RHEA-COMP:11060"/>
        <dbReference type="Rhea" id="RHEA-COMP:11605"/>
        <dbReference type="ChEBI" id="CHEBI:15378"/>
        <dbReference type="ChEBI" id="CHEBI:30013"/>
        <dbReference type="ChEBI" id="CHEBI:30616"/>
        <dbReference type="ChEBI" id="CHEBI:61977"/>
        <dbReference type="ChEBI" id="CHEBI:456216"/>
        <dbReference type="EC" id="2.7.11.1"/>
    </reaction>
</comment>
<dbReference type="Pfam" id="PF11721">
    <property type="entry name" value="Malectin"/>
    <property type="match status" value="1"/>
</dbReference>
<dbReference type="InterPro" id="IPR001245">
    <property type="entry name" value="Ser-Thr/Tyr_kinase_cat_dom"/>
</dbReference>
<dbReference type="EC" id="2.7.11.1" evidence="2"/>
<evidence type="ECO:0000313" key="24">
    <source>
        <dbReference type="Proteomes" id="UP001324115"/>
    </source>
</evidence>
<keyword evidence="3" id="KW-0723">Serine/threonine-protein kinase</keyword>
<keyword evidence="15" id="KW-0675">Receptor</keyword>
<dbReference type="SUPFAM" id="SSF56112">
    <property type="entry name" value="Protein kinase-like (PK-like)"/>
    <property type="match status" value="1"/>
</dbReference>
<dbReference type="InterPro" id="IPR032675">
    <property type="entry name" value="LRR_dom_sf"/>
</dbReference>
<evidence type="ECO:0000259" key="22">
    <source>
        <dbReference type="PROSITE" id="PS50011"/>
    </source>
</evidence>
<dbReference type="EMBL" id="JAXUIC010000008">
    <property type="protein sequence ID" value="KAK4576715.1"/>
    <property type="molecule type" value="Genomic_DNA"/>
</dbReference>
<dbReference type="InterPro" id="IPR008271">
    <property type="entry name" value="Ser/Thr_kinase_AS"/>
</dbReference>
<keyword evidence="11" id="KW-0418">Kinase</keyword>
<evidence type="ECO:0000256" key="20">
    <source>
        <dbReference type="SAM" id="Phobius"/>
    </source>
</evidence>
<evidence type="ECO:0000256" key="18">
    <source>
        <dbReference type="ARBA" id="ARBA00048679"/>
    </source>
</evidence>
<dbReference type="Pfam" id="PF00560">
    <property type="entry name" value="LRR_1"/>
    <property type="match status" value="2"/>
</dbReference>
<evidence type="ECO:0000256" key="21">
    <source>
        <dbReference type="SAM" id="SignalP"/>
    </source>
</evidence>
<comment type="caution">
    <text evidence="23">The sequence shown here is derived from an EMBL/GenBank/DDBJ whole genome shotgun (WGS) entry which is preliminary data.</text>
</comment>
<dbReference type="PROSITE" id="PS00107">
    <property type="entry name" value="PROTEIN_KINASE_ATP"/>
    <property type="match status" value="1"/>
</dbReference>
<accession>A0AAN7EPV2</accession>
<keyword evidence="9" id="KW-0677">Repeat</keyword>
<dbReference type="AlphaFoldDB" id="A0AAN7EPV2"/>
<feature type="chain" id="PRO_5042868528" description="non-specific serine/threonine protein kinase" evidence="21">
    <location>
        <begin position="23"/>
        <end position="815"/>
    </location>
</feature>
<keyword evidence="13 20" id="KW-1133">Transmembrane helix</keyword>
<reference evidence="23 24" key="1">
    <citation type="journal article" date="2023" name="G3 (Bethesda)">
        <title>A haplotype-resolved chromosome-scale genome for Quercus rubra L. provides insights into the genetics of adaptive traits for red oak species.</title>
        <authorList>
            <person name="Kapoor B."/>
            <person name="Jenkins J."/>
            <person name="Schmutz J."/>
            <person name="Zhebentyayeva T."/>
            <person name="Kuelheim C."/>
            <person name="Coggeshall M."/>
            <person name="Heim C."/>
            <person name="Lasky J.R."/>
            <person name="Leites L."/>
            <person name="Islam-Faridi N."/>
            <person name="Romero-Severson J."/>
            <person name="DeLeo V.L."/>
            <person name="Lucas S.M."/>
            <person name="Lazic D."/>
            <person name="Gailing O."/>
            <person name="Carlson J."/>
            <person name="Staton M."/>
        </authorList>
    </citation>
    <scope>NUCLEOTIDE SEQUENCE [LARGE SCALE GENOMIC DNA]</scope>
    <source>
        <strain evidence="23">Pseudo-F2</strain>
    </source>
</reference>
<feature type="signal peptide" evidence="21">
    <location>
        <begin position="1"/>
        <end position="22"/>
    </location>
</feature>
<keyword evidence="16" id="KW-0325">Glycoprotein</keyword>